<dbReference type="InterPro" id="IPR036179">
    <property type="entry name" value="Ig-like_dom_sf"/>
</dbReference>
<dbReference type="InterPro" id="IPR007110">
    <property type="entry name" value="Ig-like_dom"/>
</dbReference>
<dbReference type="GO" id="GO:0098632">
    <property type="term" value="F:cell-cell adhesion mediator activity"/>
    <property type="evidence" value="ECO:0007669"/>
    <property type="project" value="TreeGrafter"/>
</dbReference>
<dbReference type="CDD" id="cd00096">
    <property type="entry name" value="Ig"/>
    <property type="match status" value="1"/>
</dbReference>
<dbReference type="AlphaFoldDB" id="A0AAD9UXM1"/>
<dbReference type="GO" id="GO:0030424">
    <property type="term" value="C:axon"/>
    <property type="evidence" value="ECO:0007669"/>
    <property type="project" value="TreeGrafter"/>
</dbReference>
<dbReference type="GO" id="GO:0007411">
    <property type="term" value="P:axon guidance"/>
    <property type="evidence" value="ECO:0007669"/>
    <property type="project" value="TreeGrafter"/>
</dbReference>
<dbReference type="InterPro" id="IPR003598">
    <property type="entry name" value="Ig_sub2"/>
</dbReference>
<proteinExistence type="predicted"/>
<dbReference type="PROSITE" id="PS50835">
    <property type="entry name" value="IG_LIKE"/>
    <property type="match status" value="1"/>
</dbReference>
<evidence type="ECO:0000259" key="2">
    <source>
        <dbReference type="PROSITE" id="PS50835"/>
    </source>
</evidence>
<dbReference type="Proteomes" id="UP001249851">
    <property type="component" value="Unassembled WGS sequence"/>
</dbReference>
<evidence type="ECO:0000313" key="3">
    <source>
        <dbReference type="EMBL" id="KAK2553744.1"/>
    </source>
</evidence>
<evidence type="ECO:0000313" key="4">
    <source>
        <dbReference type="Proteomes" id="UP001249851"/>
    </source>
</evidence>
<comment type="caution">
    <text evidence="3">The sequence shown here is derived from an EMBL/GenBank/DDBJ whole genome shotgun (WGS) entry which is preliminary data.</text>
</comment>
<feature type="domain" description="Ig-like" evidence="2">
    <location>
        <begin position="142"/>
        <end position="226"/>
    </location>
</feature>
<keyword evidence="4" id="KW-1185">Reference proteome</keyword>
<reference evidence="3" key="1">
    <citation type="journal article" date="2023" name="G3 (Bethesda)">
        <title>Whole genome assembly and annotation of the endangered Caribbean coral Acropora cervicornis.</title>
        <authorList>
            <person name="Selwyn J.D."/>
            <person name="Vollmer S.V."/>
        </authorList>
    </citation>
    <scope>NUCLEOTIDE SEQUENCE</scope>
    <source>
        <strain evidence="3">K2</strain>
    </source>
</reference>
<name>A0AAD9UXM1_ACRCE</name>
<dbReference type="SMART" id="SM00408">
    <property type="entry name" value="IGc2"/>
    <property type="match status" value="1"/>
</dbReference>
<dbReference type="PANTHER" id="PTHR10075">
    <property type="entry name" value="BASIGIN RELATED"/>
    <property type="match status" value="1"/>
</dbReference>
<dbReference type="GO" id="GO:0070593">
    <property type="term" value="P:dendrite self-avoidance"/>
    <property type="evidence" value="ECO:0007669"/>
    <property type="project" value="TreeGrafter"/>
</dbReference>
<evidence type="ECO:0000256" key="1">
    <source>
        <dbReference type="ARBA" id="ARBA00023319"/>
    </source>
</evidence>
<keyword evidence="1" id="KW-0393">Immunoglobulin domain</keyword>
<dbReference type="PANTHER" id="PTHR10075:SF100">
    <property type="entry name" value="FASCICLIN-2"/>
    <property type="match status" value="1"/>
</dbReference>
<reference evidence="3" key="2">
    <citation type="journal article" date="2023" name="Science">
        <title>Genomic signatures of disease resistance in endangered staghorn corals.</title>
        <authorList>
            <person name="Vollmer S.V."/>
            <person name="Selwyn J.D."/>
            <person name="Despard B.A."/>
            <person name="Roesel C.L."/>
        </authorList>
    </citation>
    <scope>NUCLEOTIDE SEQUENCE</scope>
    <source>
        <strain evidence="3">K2</strain>
    </source>
</reference>
<dbReference type="GO" id="GO:0005886">
    <property type="term" value="C:plasma membrane"/>
    <property type="evidence" value="ECO:0007669"/>
    <property type="project" value="TreeGrafter"/>
</dbReference>
<dbReference type="GO" id="GO:0007156">
    <property type="term" value="P:homophilic cell adhesion via plasma membrane adhesion molecules"/>
    <property type="evidence" value="ECO:0007669"/>
    <property type="project" value="TreeGrafter"/>
</dbReference>
<dbReference type="SUPFAM" id="SSF48726">
    <property type="entry name" value="Immunoglobulin"/>
    <property type="match status" value="2"/>
</dbReference>
<dbReference type="SMART" id="SM00409">
    <property type="entry name" value="IG"/>
    <property type="match status" value="1"/>
</dbReference>
<sequence>MFHQYVVASAFVIVSFASVVTVSGAFLSPTPTSKFTMIEGEPFVLPCPPRAYSLPRPEFDWISATRQVISNSLGPRIVMEPNGDLLFSYVDANDFNTFMNPKSGILSPLRCRVRHGGESILTGPPVFFDINRTNTTLSPSSPVRFYTKPQGVYTVLTGDQLYLNCTAGGRPVPEIFWYQNGSRIKDFGDSFLFQNYNRTLRLGSLHPKIHNGVYSCEAVGKLRKIASFQIKVLGKRPLHNI</sequence>
<protein>
    <submittedName>
        <fullName evidence="3">Neurofascin</fullName>
    </submittedName>
</protein>
<dbReference type="EMBL" id="JARQWQ010000075">
    <property type="protein sequence ID" value="KAK2553744.1"/>
    <property type="molecule type" value="Genomic_DNA"/>
</dbReference>
<accession>A0AAD9UXM1</accession>
<organism evidence="3 4">
    <name type="scientific">Acropora cervicornis</name>
    <name type="common">Staghorn coral</name>
    <dbReference type="NCBI Taxonomy" id="6130"/>
    <lineage>
        <taxon>Eukaryota</taxon>
        <taxon>Metazoa</taxon>
        <taxon>Cnidaria</taxon>
        <taxon>Anthozoa</taxon>
        <taxon>Hexacorallia</taxon>
        <taxon>Scleractinia</taxon>
        <taxon>Astrocoeniina</taxon>
        <taxon>Acroporidae</taxon>
        <taxon>Acropora</taxon>
    </lineage>
</organism>
<gene>
    <name evidence="3" type="ORF">P5673_024974</name>
</gene>
<dbReference type="InterPro" id="IPR003599">
    <property type="entry name" value="Ig_sub"/>
</dbReference>
<dbReference type="Pfam" id="PF13927">
    <property type="entry name" value="Ig_3"/>
    <property type="match status" value="1"/>
</dbReference>
<dbReference type="Gene3D" id="2.60.40.10">
    <property type="entry name" value="Immunoglobulins"/>
    <property type="match status" value="2"/>
</dbReference>
<dbReference type="InterPro" id="IPR013783">
    <property type="entry name" value="Ig-like_fold"/>
</dbReference>